<dbReference type="EMBL" id="CP001736">
    <property type="protein sequence ID" value="ADB34912.1"/>
    <property type="molecule type" value="Genomic_DNA"/>
</dbReference>
<evidence type="ECO:0000313" key="3">
    <source>
        <dbReference type="EMBL" id="ADB34912.1"/>
    </source>
</evidence>
<feature type="compositionally biased region" description="Low complexity" evidence="1">
    <location>
        <begin position="1"/>
        <end position="20"/>
    </location>
</feature>
<organism evidence="3 4">
    <name type="scientific">Kribbella flavida (strain DSM 17836 / JCM 10339 / NBRC 14399)</name>
    <dbReference type="NCBI Taxonomy" id="479435"/>
    <lineage>
        <taxon>Bacteria</taxon>
        <taxon>Bacillati</taxon>
        <taxon>Actinomycetota</taxon>
        <taxon>Actinomycetes</taxon>
        <taxon>Propionibacteriales</taxon>
        <taxon>Kribbellaceae</taxon>
        <taxon>Kribbella</taxon>
    </lineage>
</organism>
<dbReference type="HOGENOM" id="CLU_926815_0_0_11"/>
<dbReference type="KEGG" id="kfl:Kfla_5908"/>
<reference evidence="4" key="1">
    <citation type="submission" date="2009-09" db="EMBL/GenBank/DDBJ databases">
        <title>The complete genome of Kribbella flavida DSM 17836.</title>
        <authorList>
            <consortium name="US DOE Joint Genome Institute (JGI-PGF)"/>
            <person name="Lucas S."/>
            <person name="Copeland A."/>
            <person name="Lapidus A."/>
            <person name="Glavina del Rio T."/>
            <person name="Dalin E."/>
            <person name="Tice H."/>
            <person name="Bruce D."/>
            <person name="Goodwin L."/>
            <person name="Pitluck S."/>
            <person name="Kyrpides N."/>
            <person name="Mavromatis K."/>
            <person name="Ivanova N."/>
            <person name="Saunders E."/>
            <person name="Brettin T."/>
            <person name="Detter J.C."/>
            <person name="Han C."/>
            <person name="Larimer F."/>
            <person name="Land M."/>
            <person name="Hauser L."/>
            <person name="Markowitz V."/>
            <person name="Cheng J.-F."/>
            <person name="Hugenholtz P."/>
            <person name="Woyke T."/>
            <person name="Wu D."/>
            <person name="Pukall R."/>
            <person name="Klenk H.-P."/>
            <person name="Eisen J.A."/>
        </authorList>
    </citation>
    <scope>NUCLEOTIDE SEQUENCE [LARGE SCALE GENOMIC DNA]</scope>
    <source>
        <strain evidence="4">DSM 17836 / JCM 10339 / NBRC 14399</strain>
    </source>
</reference>
<dbReference type="AlphaFoldDB" id="D2PRJ4"/>
<protein>
    <submittedName>
        <fullName evidence="3">Uncharacterized protein</fullName>
    </submittedName>
</protein>
<dbReference type="Proteomes" id="UP000007967">
    <property type="component" value="Chromosome"/>
</dbReference>
<keyword evidence="2" id="KW-0812">Transmembrane</keyword>
<keyword evidence="2" id="KW-0472">Membrane</keyword>
<gene>
    <name evidence="3" type="ordered locus">Kfla_5908</name>
</gene>
<feature type="compositionally biased region" description="Pro residues" evidence="1">
    <location>
        <begin position="123"/>
        <end position="136"/>
    </location>
</feature>
<evidence type="ECO:0000256" key="1">
    <source>
        <dbReference type="SAM" id="MobiDB-lite"/>
    </source>
</evidence>
<feature type="compositionally biased region" description="Polar residues" evidence="1">
    <location>
        <begin position="97"/>
        <end position="107"/>
    </location>
</feature>
<reference evidence="3 4" key="2">
    <citation type="journal article" date="2010" name="Stand. Genomic Sci.">
        <title>Complete genome sequence of Kribbella flavida type strain (IFO 14399).</title>
        <authorList>
            <person name="Pukall R."/>
            <person name="Lapidus A."/>
            <person name="Glavina Del Rio T."/>
            <person name="Copeland A."/>
            <person name="Tice H."/>
            <person name="Cheng J.-F."/>
            <person name="Lucas S."/>
            <person name="Chen F."/>
            <person name="Nolan M."/>
            <person name="LaButti K."/>
            <person name="Pati A."/>
            <person name="Ivanova N."/>
            <person name="Mavrommatis K."/>
            <person name="Mikhailova N."/>
            <person name="Pitluck S."/>
            <person name="Bruce D."/>
            <person name="Goodwin L."/>
            <person name="Land M."/>
            <person name="Hauser L."/>
            <person name="Chang Y.-J."/>
            <person name="Jeffries C.D."/>
            <person name="Chen A."/>
            <person name="Palaniappan K."/>
            <person name="Chain P."/>
            <person name="Rohde M."/>
            <person name="Goeker M."/>
            <person name="Bristow J."/>
            <person name="Eisen J.A."/>
            <person name="Markowitz V."/>
            <person name="Hugenholtz P."/>
            <person name="Kyrpides N.C."/>
            <person name="Klenk H.-P."/>
            <person name="Brettin T."/>
        </authorList>
    </citation>
    <scope>NUCLEOTIDE SEQUENCE [LARGE SCALE GENOMIC DNA]</scope>
    <source>
        <strain evidence="4">DSM 17836 / JCM 10339 / NBRC 14399</strain>
    </source>
</reference>
<sequence>MAVSNQQNGYPGQPPYGQQPQQPPYGQPPGQPQYGAPQHGPQYGGFPPPPPPPRGPSKLGIVVVSVLSVLVLTGTGIFVVSRFTGGSGDSAGRTTAPAASQPANDAPTQPAGSPTTDPSSSPGAPPSTSPAPPVRPSAPALCSGCFPGVTVNGLLKTLKSKGFVCKEGKIGIQCDKGKFEVGIERHHTQKNHVDNIDVGGRASGKGDYPQGPAQAYATLKAGLPGVLPLVIRDASVRQRVVGFTVQHADQADRGPSTARDAKFSGYRISIHGMSGFTIRGNGRSATSWSTAVHIYGPSAY</sequence>
<proteinExistence type="predicted"/>
<feature type="compositionally biased region" description="Pro residues" evidence="1">
    <location>
        <begin position="21"/>
        <end position="31"/>
    </location>
</feature>
<feature type="region of interest" description="Disordered" evidence="1">
    <location>
        <begin position="1"/>
        <end position="54"/>
    </location>
</feature>
<evidence type="ECO:0000256" key="2">
    <source>
        <dbReference type="SAM" id="Phobius"/>
    </source>
</evidence>
<feature type="compositionally biased region" description="Low complexity" evidence="1">
    <location>
        <begin position="110"/>
        <end position="122"/>
    </location>
</feature>
<dbReference type="STRING" id="479435.Kfla_5908"/>
<feature type="region of interest" description="Disordered" evidence="1">
    <location>
        <begin position="84"/>
        <end position="136"/>
    </location>
</feature>
<feature type="compositionally biased region" description="Low complexity" evidence="1">
    <location>
        <begin position="32"/>
        <end position="45"/>
    </location>
</feature>
<keyword evidence="4" id="KW-1185">Reference proteome</keyword>
<accession>D2PRJ4</accession>
<feature type="transmembrane region" description="Helical" evidence="2">
    <location>
        <begin position="59"/>
        <end position="80"/>
    </location>
</feature>
<name>D2PRJ4_KRIFD</name>
<keyword evidence="2" id="KW-1133">Transmembrane helix</keyword>
<evidence type="ECO:0000313" key="4">
    <source>
        <dbReference type="Proteomes" id="UP000007967"/>
    </source>
</evidence>